<dbReference type="InterPro" id="IPR000873">
    <property type="entry name" value="AMP-dep_synth/lig_dom"/>
</dbReference>
<dbReference type="InterPro" id="IPR042099">
    <property type="entry name" value="ANL_N_sf"/>
</dbReference>
<dbReference type="Pfam" id="PF00501">
    <property type="entry name" value="AMP-binding"/>
    <property type="match status" value="1"/>
</dbReference>
<dbReference type="Proteomes" id="UP000193484">
    <property type="component" value="Unassembled WGS sequence"/>
</dbReference>
<proteinExistence type="predicted"/>
<evidence type="ECO:0000259" key="1">
    <source>
        <dbReference type="Pfam" id="PF00501"/>
    </source>
</evidence>
<dbReference type="RefSeq" id="WP_085099583.1">
    <property type="nucleotide sequence ID" value="NZ_AP022603.1"/>
</dbReference>
<dbReference type="Pfam" id="PF13193">
    <property type="entry name" value="AMP-binding_C"/>
    <property type="match status" value="1"/>
</dbReference>
<keyword evidence="4" id="KW-1185">Reference proteome</keyword>
<dbReference type="InterPro" id="IPR020845">
    <property type="entry name" value="AMP-binding_CS"/>
</dbReference>
<dbReference type="Gene3D" id="3.40.50.12780">
    <property type="entry name" value="N-terminal domain of ligase-like"/>
    <property type="match status" value="1"/>
</dbReference>
<dbReference type="GO" id="GO:0016877">
    <property type="term" value="F:ligase activity, forming carbon-sulfur bonds"/>
    <property type="evidence" value="ECO:0007669"/>
    <property type="project" value="UniProtKB-ARBA"/>
</dbReference>
<evidence type="ECO:0000259" key="2">
    <source>
        <dbReference type="Pfam" id="PF13193"/>
    </source>
</evidence>
<sequence>MAADPGTLAPLLRARAAARGGHPLLVCDDEKLSYAEAERRSAALARILLARGIGRGDHVGVLHPNGPRFVVAAFAAARIGAVTVGFSTLAAPAELRYQIGHSDITLMLATPAFRGNDYRRRLAEAAPELPVCFDLDARAPAAGPDALAAAEAAVTPEDPMALIYTSGSTGHPKGVLLGQAGLLAQQRRLNAVRGLTAADRLFCNSPFCWVGGFAFALLATLTAGATLICSNATDPSATLDLLERERPTVGNGFAAGVAQLARHPSFAGRDLSTLRRGNLYPLMPAELRPADPALRHNLLGMTEAGSVVLIDGDERDQPEHRRGSFGRPAPGFEATVLDPRTGAPVPVGAPGELCLRGPYLMQGYHRVPRADCFDADGWFHTGDLVRTDPDGYYYFLGRRGAMIKTAGANVSPTEVQDAVLRLLGDAAAVYVLGLPDAERGELVAAVIATEDPAGVDLPALRAALRRELSAYKVPRRFLLCRPAEIPLLASGKPDLPALRGLLADS</sequence>
<name>A0A1X1R3T5_MYCFA</name>
<evidence type="ECO:0000313" key="3">
    <source>
        <dbReference type="EMBL" id="ORU98917.1"/>
    </source>
</evidence>
<evidence type="ECO:0000313" key="4">
    <source>
        <dbReference type="Proteomes" id="UP000193484"/>
    </source>
</evidence>
<feature type="domain" description="AMP-dependent synthetase/ligase" evidence="1">
    <location>
        <begin position="13"/>
        <end position="365"/>
    </location>
</feature>
<dbReference type="EMBL" id="LQOJ01000054">
    <property type="protein sequence ID" value="ORU98917.1"/>
    <property type="molecule type" value="Genomic_DNA"/>
</dbReference>
<dbReference type="AlphaFoldDB" id="A0A1X1R3T5"/>
<dbReference type="InterPro" id="IPR045851">
    <property type="entry name" value="AMP-bd_C_sf"/>
</dbReference>
<comment type="caution">
    <text evidence="3">The sequence shown here is derived from an EMBL/GenBank/DDBJ whole genome shotgun (WGS) entry which is preliminary data.</text>
</comment>
<reference evidence="3 4" key="1">
    <citation type="submission" date="2016-01" db="EMBL/GenBank/DDBJ databases">
        <title>The new phylogeny of the genus Mycobacterium.</title>
        <authorList>
            <person name="Tarcisio F."/>
            <person name="Conor M."/>
            <person name="Antonella G."/>
            <person name="Elisabetta G."/>
            <person name="Giulia F.S."/>
            <person name="Sara T."/>
            <person name="Anna F."/>
            <person name="Clotilde B."/>
            <person name="Roberto B."/>
            <person name="Veronica D.S."/>
            <person name="Fabio R."/>
            <person name="Monica P."/>
            <person name="Olivier J."/>
            <person name="Enrico T."/>
            <person name="Nicola S."/>
        </authorList>
    </citation>
    <scope>NUCLEOTIDE SEQUENCE [LARGE SCALE GENOMIC DNA]</scope>
    <source>
        <strain evidence="3 4">DSM 44179</strain>
    </source>
</reference>
<organism evidence="3 4">
    <name type="scientific">Mycolicibacterium fallax</name>
    <name type="common">Mycobacterium fallax</name>
    <dbReference type="NCBI Taxonomy" id="1793"/>
    <lineage>
        <taxon>Bacteria</taxon>
        <taxon>Bacillati</taxon>
        <taxon>Actinomycetota</taxon>
        <taxon>Actinomycetes</taxon>
        <taxon>Mycobacteriales</taxon>
        <taxon>Mycobacteriaceae</taxon>
        <taxon>Mycolicibacterium</taxon>
    </lineage>
</organism>
<dbReference type="PROSITE" id="PS00455">
    <property type="entry name" value="AMP_BINDING"/>
    <property type="match status" value="1"/>
</dbReference>
<dbReference type="InterPro" id="IPR025110">
    <property type="entry name" value="AMP-bd_C"/>
</dbReference>
<dbReference type="PANTHER" id="PTHR43767">
    <property type="entry name" value="LONG-CHAIN-FATTY-ACID--COA LIGASE"/>
    <property type="match status" value="1"/>
</dbReference>
<dbReference type="Gene3D" id="3.30.300.30">
    <property type="match status" value="1"/>
</dbReference>
<gene>
    <name evidence="3" type="ORF">AWC04_17405</name>
</gene>
<dbReference type="CDD" id="cd04433">
    <property type="entry name" value="AFD_class_I"/>
    <property type="match status" value="1"/>
</dbReference>
<dbReference type="OrthoDB" id="3673338at2"/>
<dbReference type="PANTHER" id="PTHR43767:SF10">
    <property type="entry name" value="SURFACTIN SYNTHASE SUBUNIT 1"/>
    <property type="match status" value="1"/>
</dbReference>
<accession>A0A1X1R3T5</accession>
<feature type="domain" description="AMP-binding enzyme C-terminal" evidence="2">
    <location>
        <begin position="424"/>
        <end position="492"/>
    </location>
</feature>
<protein>
    <submittedName>
        <fullName evidence="3">AMP-binding protein</fullName>
    </submittedName>
</protein>
<dbReference type="STRING" id="1793.AWC04_17405"/>
<dbReference type="SUPFAM" id="SSF56801">
    <property type="entry name" value="Acetyl-CoA synthetase-like"/>
    <property type="match status" value="1"/>
</dbReference>
<dbReference type="InterPro" id="IPR050237">
    <property type="entry name" value="ATP-dep_AMP-bd_enzyme"/>
</dbReference>